<gene>
    <name evidence="1" type="ORF">HZF10_07730</name>
</gene>
<evidence type="ECO:0000313" key="2">
    <source>
        <dbReference type="Proteomes" id="UP000535020"/>
    </source>
</evidence>
<accession>A0A7Y9C6Z7</accession>
<evidence type="ECO:0008006" key="3">
    <source>
        <dbReference type="Google" id="ProtNLM"/>
    </source>
</evidence>
<sequence>MEFTKEIENSTAHRPIRDKISGHVLAHPEAFEALFKMAMDVSDKNHHKACWNLELVLENKIDWVSGHLDKFCDTLESFTDESSRRSISKICLFIAQREFPAKGQGNFASDAQLQKIASATFDWLIDESKVATKAYSMRALYLLGKRYDWIYPELKEILSKDFGHHSAAYKSAAKQLLRKL</sequence>
<protein>
    <recommendedName>
        <fullName evidence="3">Adenylosuccinate lyase</fullName>
    </recommendedName>
</protein>
<dbReference type="InterPro" id="IPR016024">
    <property type="entry name" value="ARM-type_fold"/>
</dbReference>
<keyword evidence="2" id="KW-1185">Reference proteome</keyword>
<dbReference type="SUPFAM" id="SSF48371">
    <property type="entry name" value="ARM repeat"/>
    <property type="match status" value="1"/>
</dbReference>
<dbReference type="AlphaFoldDB" id="A0A7Y9C6Z7"/>
<comment type="caution">
    <text evidence="1">The sequence shown here is derived from an EMBL/GenBank/DDBJ whole genome shotgun (WGS) entry which is preliminary data.</text>
</comment>
<name>A0A7Y9C6Z7_9FLAO</name>
<dbReference type="EMBL" id="JACBJI010000003">
    <property type="protein sequence ID" value="NYA70802.1"/>
    <property type="molecule type" value="Genomic_DNA"/>
</dbReference>
<dbReference type="RefSeq" id="WP_176005626.1">
    <property type="nucleotide sequence ID" value="NZ_JABWMI010000010.1"/>
</dbReference>
<organism evidence="1 2">
    <name type="scientific">Flavobacterium agri</name>
    <dbReference type="NCBI Taxonomy" id="2743471"/>
    <lineage>
        <taxon>Bacteria</taxon>
        <taxon>Pseudomonadati</taxon>
        <taxon>Bacteroidota</taxon>
        <taxon>Flavobacteriia</taxon>
        <taxon>Flavobacteriales</taxon>
        <taxon>Flavobacteriaceae</taxon>
        <taxon>Flavobacterium</taxon>
    </lineage>
</organism>
<reference evidence="1 2" key="1">
    <citation type="submission" date="2020-07" db="EMBL/GenBank/DDBJ databases">
        <authorList>
            <person name="Sun Q."/>
        </authorList>
    </citation>
    <scope>NUCLEOTIDE SEQUENCE [LARGE SCALE GENOMIC DNA]</scope>
    <source>
        <strain evidence="1 2">MAH-1</strain>
    </source>
</reference>
<proteinExistence type="predicted"/>
<dbReference type="Proteomes" id="UP000535020">
    <property type="component" value="Unassembled WGS sequence"/>
</dbReference>
<evidence type="ECO:0000313" key="1">
    <source>
        <dbReference type="EMBL" id="NYA70802.1"/>
    </source>
</evidence>